<dbReference type="AlphaFoldDB" id="A0A561SKH6"/>
<dbReference type="Gene3D" id="1.20.120.680">
    <property type="entry name" value="Formiminotetrahydrofolate cyclodeaminase monomer, up-and-down helical bundle"/>
    <property type="match status" value="1"/>
</dbReference>
<gene>
    <name evidence="3" type="ORF">FHX44_111265</name>
</gene>
<dbReference type="SUPFAM" id="SSF101262">
    <property type="entry name" value="Methenyltetrahydrofolate cyclohydrolase-like"/>
    <property type="match status" value="2"/>
</dbReference>
<keyword evidence="4" id="KW-1185">Reference proteome</keyword>
<dbReference type="InterPro" id="IPR007044">
    <property type="entry name" value="Cyclodeamin/CycHdrlase"/>
</dbReference>
<evidence type="ECO:0000259" key="2">
    <source>
        <dbReference type="Pfam" id="PF04961"/>
    </source>
</evidence>
<reference evidence="3 4" key="1">
    <citation type="submission" date="2019-06" db="EMBL/GenBank/DDBJ databases">
        <title>Sequencing the genomes of 1000 actinobacteria strains.</title>
        <authorList>
            <person name="Klenk H.-P."/>
        </authorList>
    </citation>
    <scope>NUCLEOTIDE SEQUENCE [LARGE SCALE GENOMIC DNA]</scope>
    <source>
        <strain evidence="3 4">DSM 45671</strain>
    </source>
</reference>
<proteinExistence type="predicted"/>
<dbReference type="Proteomes" id="UP000321261">
    <property type="component" value="Unassembled WGS sequence"/>
</dbReference>
<dbReference type="GO" id="GO:0003824">
    <property type="term" value="F:catalytic activity"/>
    <property type="evidence" value="ECO:0007669"/>
    <property type="project" value="InterPro"/>
</dbReference>
<dbReference type="Pfam" id="PF04961">
    <property type="entry name" value="FTCD_C"/>
    <property type="match status" value="2"/>
</dbReference>
<feature type="domain" description="Cyclodeaminase/cyclohydrolase" evidence="2">
    <location>
        <begin position="72"/>
        <end position="216"/>
    </location>
</feature>
<feature type="region of interest" description="Disordered" evidence="1">
    <location>
        <begin position="48"/>
        <end position="72"/>
    </location>
</feature>
<comment type="caution">
    <text evidence="3">The sequence shown here is derived from an EMBL/GenBank/DDBJ whole genome shotgun (WGS) entry which is preliminary data.</text>
</comment>
<dbReference type="InterPro" id="IPR036178">
    <property type="entry name" value="Formintransfe-cycloase-like_sf"/>
</dbReference>
<dbReference type="RefSeq" id="WP_147254593.1">
    <property type="nucleotide sequence ID" value="NZ_VIWU01000001.1"/>
</dbReference>
<protein>
    <submittedName>
        <fullName evidence="3">Formiminotetrahydrofolate cyclodeaminase</fullName>
    </submittedName>
</protein>
<dbReference type="OrthoDB" id="5192822at2"/>
<evidence type="ECO:0000256" key="1">
    <source>
        <dbReference type="SAM" id="MobiDB-lite"/>
    </source>
</evidence>
<accession>A0A561SKH6</accession>
<feature type="domain" description="Cyclodeaminase/cyclohydrolase" evidence="2">
    <location>
        <begin position="5"/>
        <end position="47"/>
    </location>
</feature>
<organism evidence="3 4">
    <name type="scientific">Pseudonocardia hierapolitana</name>
    <dbReference type="NCBI Taxonomy" id="1128676"/>
    <lineage>
        <taxon>Bacteria</taxon>
        <taxon>Bacillati</taxon>
        <taxon>Actinomycetota</taxon>
        <taxon>Actinomycetes</taxon>
        <taxon>Pseudonocardiales</taxon>
        <taxon>Pseudonocardiaceae</taxon>
        <taxon>Pseudonocardia</taxon>
    </lineage>
</organism>
<evidence type="ECO:0000313" key="3">
    <source>
        <dbReference type="EMBL" id="TWF75381.1"/>
    </source>
</evidence>
<sequence>MRNQTIGQFLTALAARVPAPGGGASAALHAAQAAALVAMVARYSDGPTNVPEKRGAGRPGQPGPAGSLAAAAHMRASRTHSKYADHAEAIRRVRDAADELCENALTLAEDDAAAFTAVTEAYRLPKTGAAEAATRSAAIATALLAAARPPAFVIGVAARVLDLAEELLPIGNPNVISDVAAAAEAARAAATTARVNVEINLTGIEDAQARSELLAAAGSVGGLCDRADKVTGAVRAGLAS</sequence>
<dbReference type="EMBL" id="VIWU01000001">
    <property type="protein sequence ID" value="TWF75381.1"/>
    <property type="molecule type" value="Genomic_DNA"/>
</dbReference>
<name>A0A561SKH6_9PSEU</name>
<evidence type="ECO:0000313" key="4">
    <source>
        <dbReference type="Proteomes" id="UP000321261"/>
    </source>
</evidence>